<name>A0ABT0SJ19_9GAMM</name>
<keyword evidence="1" id="KW-1133">Transmembrane helix</keyword>
<dbReference type="Proteomes" id="UP001431235">
    <property type="component" value="Unassembled WGS sequence"/>
</dbReference>
<feature type="transmembrane region" description="Helical" evidence="1">
    <location>
        <begin position="12"/>
        <end position="30"/>
    </location>
</feature>
<evidence type="ECO:0000256" key="1">
    <source>
        <dbReference type="SAM" id="Phobius"/>
    </source>
</evidence>
<keyword evidence="1" id="KW-0472">Membrane</keyword>
<protein>
    <submittedName>
        <fullName evidence="2">Uncharacterized protein</fullName>
    </submittedName>
</protein>
<sequence length="307" mass="32792">MSSAHEPWSTRVGAALATLAVLCLLARILWQVPETGAGSQARRLTVRWLPRENGAPLAAPSPAPEPVRRAALPAVRTVAPLATPRPPPQALPTPAVATPVPGAAPGLYGRLGEIALPDGIVGEARTRGHDEQVFEHRDELATGVGERATAGLFSKRPAGPGQSGKERWLYGDDIQPAEARRPPPVAFDPTLHERPSDLGSAATGDAYKAAPVRHVPVPGLGGEASRGLRAAIGELERRYPACSSERRARWLATALQHLEALERVEYRYRHGADPVEAQHTLPAAADSAHDLARRALWEAERQMKTCG</sequence>
<evidence type="ECO:0000313" key="3">
    <source>
        <dbReference type="Proteomes" id="UP001431235"/>
    </source>
</evidence>
<keyword evidence="1" id="KW-0812">Transmembrane</keyword>
<accession>A0ABT0SJ19</accession>
<comment type="caution">
    <text evidence="2">The sequence shown here is derived from an EMBL/GenBank/DDBJ whole genome shotgun (WGS) entry which is preliminary data.</text>
</comment>
<dbReference type="RefSeq" id="WP_250064713.1">
    <property type="nucleotide sequence ID" value="NZ_JAIKTS010000004.1"/>
</dbReference>
<evidence type="ECO:0000313" key="2">
    <source>
        <dbReference type="EMBL" id="MCL7715323.1"/>
    </source>
</evidence>
<organism evidence="2 3">
    <name type="scientific">Stenotrophomonas mori</name>
    <dbReference type="NCBI Taxonomy" id="2871096"/>
    <lineage>
        <taxon>Bacteria</taxon>
        <taxon>Pseudomonadati</taxon>
        <taxon>Pseudomonadota</taxon>
        <taxon>Gammaproteobacteria</taxon>
        <taxon>Lysobacterales</taxon>
        <taxon>Lysobacteraceae</taxon>
        <taxon>Stenotrophomonas</taxon>
    </lineage>
</organism>
<proteinExistence type="predicted"/>
<dbReference type="EMBL" id="JAIKTS010000004">
    <property type="protein sequence ID" value="MCL7715323.1"/>
    <property type="molecule type" value="Genomic_DNA"/>
</dbReference>
<reference evidence="2 3" key="1">
    <citation type="submission" date="2021-08" db="EMBL/GenBank/DDBJ databases">
        <title>Novel members of of the genus Stenotrophomonas from differernt environment.</title>
        <authorList>
            <person name="Deng Y."/>
        </authorList>
    </citation>
    <scope>NUCLEOTIDE SEQUENCE [LARGE SCALE GENOMIC DNA]</scope>
    <source>
        <strain evidence="2 3">CPCC 101365</strain>
    </source>
</reference>
<keyword evidence="3" id="KW-1185">Reference proteome</keyword>
<gene>
    <name evidence="2" type="ORF">K5L01_11785</name>
</gene>